<dbReference type="SUPFAM" id="SSF81301">
    <property type="entry name" value="Nucleotidyltransferase"/>
    <property type="match status" value="1"/>
</dbReference>
<dbReference type="GO" id="GO:0003723">
    <property type="term" value="F:RNA binding"/>
    <property type="evidence" value="ECO:0007669"/>
    <property type="project" value="UniProtKB-UniRule"/>
</dbReference>
<evidence type="ECO:0000256" key="9">
    <source>
        <dbReference type="SAM" id="MobiDB-lite"/>
    </source>
</evidence>
<evidence type="ECO:0000256" key="2">
    <source>
        <dbReference type="ARBA" id="ARBA00022679"/>
    </source>
</evidence>
<evidence type="ECO:0000256" key="7">
    <source>
        <dbReference type="HAMAP-Rule" id="MF_00957"/>
    </source>
</evidence>
<sequence>MLKRLFRKLRPSPSGIAMPTQTLIPRDHHTVSRKRISDNALKVLRRLQEGGFDAFLVGGCIRDILLGHHPKDFDVATNATPEQVRGLFRNSRLIGRRFKLVHVQFGREIIEVATFRADHSAATGRKDKSRVADSGRILRDNVYGTIEQDAIRRDFTMNALYYTSEDFSIRDFTDGLRDIKQRKIRLIGDPTTRYQEDPVRMLRAVRFAAKLDFTIEKQTAAPIRPLAHLLGEVPAARMFDEILKLLQAGRGHRTFTLMQEYHLLEPLFPATHRALTEDSFYQRMIESALHNTDERLRQRKPVTPAFLFAALLWGPLQACRKEIEAQGIPPIPALQQAIQVVINNQSNHTTIPKRFGIPMREIWELQDRLPRRQGKRAEQLMEHPRFRAAYDFMLLRCEAGESELKELCDWWTHYQTLEEGDRRTLSQQIAPQKRSRPRRRRRKPANPS</sequence>
<dbReference type="InterPro" id="IPR025866">
    <property type="entry name" value="PolyA_pol_arg_C_dom"/>
</dbReference>
<name>A0A3P3VHQ5_9GAMM</name>
<dbReference type="GO" id="GO:0005524">
    <property type="term" value="F:ATP binding"/>
    <property type="evidence" value="ECO:0007669"/>
    <property type="project" value="UniProtKB-UniRule"/>
</dbReference>
<keyword evidence="4 7" id="KW-0067">ATP-binding</keyword>
<dbReference type="RefSeq" id="WP_125015964.1">
    <property type="nucleotide sequence ID" value="NZ_QWEZ01000002.1"/>
</dbReference>
<dbReference type="Pfam" id="PF12626">
    <property type="entry name" value="PolyA_pol_arg_C"/>
    <property type="match status" value="1"/>
</dbReference>
<gene>
    <name evidence="7 13" type="primary">pcnB</name>
    <name evidence="13" type="ORF">D0544_10195</name>
</gene>
<protein>
    <recommendedName>
        <fullName evidence="7">Poly(A) polymerase I</fullName>
        <shortName evidence="7">PAP I</shortName>
        <ecNumber evidence="7">2.7.7.19</ecNumber>
    </recommendedName>
</protein>
<dbReference type="PANTHER" id="PTHR43051">
    <property type="entry name" value="POLYNUCLEOTIDE ADENYLYLTRANSFERASE FAMILY PROTEIN"/>
    <property type="match status" value="1"/>
</dbReference>
<feature type="domain" description="tRNA nucleotidyltransferase/poly(A) polymerase RNA and SrmB- binding" evidence="12">
    <location>
        <begin position="212"/>
        <end position="274"/>
    </location>
</feature>
<keyword evidence="14" id="KW-1185">Reference proteome</keyword>
<reference evidence="13 14" key="2">
    <citation type="submission" date="2018-12" db="EMBL/GenBank/DDBJ databases">
        <title>Simiduia agarivorans gen. nov., sp. nov., a marine, agarolytic bacterium isolated from shallow coastal water from Keelung, Taiwan.</title>
        <authorList>
            <person name="Shieh W.Y."/>
        </authorList>
    </citation>
    <scope>NUCLEOTIDE SEQUENCE [LARGE SCALE GENOMIC DNA]</scope>
    <source>
        <strain evidence="13 14">GTF-13</strain>
    </source>
</reference>
<dbReference type="Pfam" id="PF12627">
    <property type="entry name" value="PolyA_pol_RNAbd"/>
    <property type="match status" value="1"/>
</dbReference>
<evidence type="ECO:0000313" key="14">
    <source>
        <dbReference type="Proteomes" id="UP000280792"/>
    </source>
</evidence>
<feature type="active site" evidence="7">
    <location>
        <position position="74"/>
    </location>
</feature>
<dbReference type="HAMAP" id="MF_00957">
    <property type="entry name" value="PolyA_pol"/>
    <property type="match status" value="1"/>
</dbReference>
<feature type="domain" description="Polymerase A arginine-rich C-terminal" evidence="11">
    <location>
        <begin position="326"/>
        <end position="443"/>
    </location>
</feature>
<keyword evidence="3 7" id="KW-0547">Nucleotide-binding</keyword>
<comment type="function">
    <text evidence="7">Adds poly(A) tail to the 3' end of many RNAs, which usually targets these RNAs for decay. Plays a significant role in the global control of gene expression, through influencing the rate of transcript degradation, and in the general RNA quality control.</text>
</comment>
<reference evidence="13 14" key="1">
    <citation type="submission" date="2018-08" db="EMBL/GenBank/DDBJ databases">
        <authorList>
            <person name="Khan S.A."/>
        </authorList>
    </citation>
    <scope>NUCLEOTIDE SEQUENCE [LARGE SCALE GENOMIC DNA]</scope>
    <source>
        <strain evidence="13 14">GTF-13</strain>
    </source>
</reference>
<dbReference type="InterPro" id="IPR032828">
    <property type="entry name" value="PolyA_RNA-bd"/>
</dbReference>
<dbReference type="GO" id="GO:0006397">
    <property type="term" value="P:mRNA processing"/>
    <property type="evidence" value="ECO:0007669"/>
    <property type="project" value="UniProtKB-KW"/>
</dbReference>
<dbReference type="SUPFAM" id="SSF81891">
    <property type="entry name" value="Poly A polymerase C-terminal region-like"/>
    <property type="match status" value="1"/>
</dbReference>
<dbReference type="CDD" id="cd05398">
    <property type="entry name" value="NT_ClassII-CCAase"/>
    <property type="match status" value="1"/>
</dbReference>
<evidence type="ECO:0000256" key="4">
    <source>
        <dbReference type="ARBA" id="ARBA00022840"/>
    </source>
</evidence>
<comment type="similarity">
    <text evidence="7 8">Belongs to the tRNA nucleotidyltransferase/poly(A) polymerase family.</text>
</comment>
<organism evidence="13 14">
    <name type="scientific">Aestuariirhabdus litorea</name>
    <dbReference type="NCBI Taxonomy" id="2528527"/>
    <lineage>
        <taxon>Bacteria</taxon>
        <taxon>Pseudomonadati</taxon>
        <taxon>Pseudomonadota</taxon>
        <taxon>Gammaproteobacteria</taxon>
        <taxon>Oceanospirillales</taxon>
        <taxon>Aestuariirhabdaceae</taxon>
        <taxon>Aestuariirhabdus</taxon>
    </lineage>
</organism>
<dbReference type="EMBL" id="QWEZ01000002">
    <property type="protein sequence ID" value="RRJ82250.1"/>
    <property type="molecule type" value="Genomic_DNA"/>
</dbReference>
<dbReference type="InterPro" id="IPR002646">
    <property type="entry name" value="PolA_pol_head_dom"/>
</dbReference>
<feature type="domain" description="Poly A polymerase head" evidence="10">
    <location>
        <begin position="54"/>
        <end position="185"/>
    </location>
</feature>
<comment type="catalytic activity">
    <reaction evidence="7">
        <text>RNA(n) + ATP = RNA(n)-3'-adenine ribonucleotide + diphosphate</text>
        <dbReference type="Rhea" id="RHEA:11332"/>
        <dbReference type="Rhea" id="RHEA-COMP:14527"/>
        <dbReference type="Rhea" id="RHEA-COMP:17347"/>
        <dbReference type="ChEBI" id="CHEBI:30616"/>
        <dbReference type="ChEBI" id="CHEBI:33019"/>
        <dbReference type="ChEBI" id="CHEBI:140395"/>
        <dbReference type="ChEBI" id="CHEBI:173115"/>
        <dbReference type="EC" id="2.7.7.19"/>
    </reaction>
</comment>
<feature type="active site" evidence="7">
    <location>
        <position position="72"/>
    </location>
</feature>
<dbReference type="EC" id="2.7.7.19" evidence="7"/>
<keyword evidence="2 7" id="KW-0808">Transferase</keyword>
<dbReference type="Pfam" id="PF01743">
    <property type="entry name" value="PolyA_pol"/>
    <property type="match status" value="1"/>
</dbReference>
<dbReference type="PANTHER" id="PTHR43051:SF1">
    <property type="entry name" value="POLYNUCLEOTIDE ADENYLYLTRANSFERASE FAMILY PROTEIN"/>
    <property type="match status" value="1"/>
</dbReference>
<dbReference type="InterPro" id="IPR043519">
    <property type="entry name" value="NT_sf"/>
</dbReference>
<evidence type="ECO:0000259" key="12">
    <source>
        <dbReference type="Pfam" id="PF12627"/>
    </source>
</evidence>
<dbReference type="GO" id="GO:1990817">
    <property type="term" value="F:poly(A) RNA polymerase activity"/>
    <property type="evidence" value="ECO:0007669"/>
    <property type="project" value="UniProtKB-UniRule"/>
</dbReference>
<dbReference type="InterPro" id="IPR052191">
    <property type="entry name" value="tRNA_ntf/polyA_polymerase_I"/>
</dbReference>
<evidence type="ECO:0000259" key="10">
    <source>
        <dbReference type="Pfam" id="PF01743"/>
    </source>
</evidence>
<proteinExistence type="inferred from homology"/>
<keyword evidence="13" id="KW-0548">Nucleotidyltransferase</keyword>
<dbReference type="Proteomes" id="UP000280792">
    <property type="component" value="Unassembled WGS sequence"/>
</dbReference>
<keyword evidence="1 7" id="KW-0507">mRNA processing</keyword>
<dbReference type="Gene3D" id="1.10.3090.10">
    <property type="entry name" value="cca-adding enzyme, domain 2"/>
    <property type="match status" value="1"/>
</dbReference>
<dbReference type="NCBIfam" id="TIGR01942">
    <property type="entry name" value="pcnB"/>
    <property type="match status" value="1"/>
</dbReference>
<dbReference type="GO" id="GO:0043633">
    <property type="term" value="P:polyadenylation-dependent RNA catabolic process"/>
    <property type="evidence" value="ECO:0007669"/>
    <property type="project" value="InterPro"/>
</dbReference>
<evidence type="ECO:0000256" key="3">
    <source>
        <dbReference type="ARBA" id="ARBA00022741"/>
    </source>
</evidence>
<feature type="region of interest" description="Disordered" evidence="9">
    <location>
        <begin position="421"/>
        <end position="448"/>
    </location>
</feature>
<dbReference type="InterPro" id="IPR010206">
    <property type="entry name" value="PolA_pol_I"/>
</dbReference>
<evidence type="ECO:0000256" key="8">
    <source>
        <dbReference type="RuleBase" id="RU003953"/>
    </source>
</evidence>
<evidence type="ECO:0000256" key="1">
    <source>
        <dbReference type="ARBA" id="ARBA00022664"/>
    </source>
</evidence>
<evidence type="ECO:0000259" key="11">
    <source>
        <dbReference type="Pfam" id="PF12626"/>
    </source>
</evidence>
<dbReference type="Gene3D" id="3.30.460.10">
    <property type="entry name" value="Beta Polymerase, domain 2"/>
    <property type="match status" value="1"/>
</dbReference>
<feature type="compositionally biased region" description="Basic residues" evidence="9">
    <location>
        <begin position="433"/>
        <end position="448"/>
    </location>
</feature>
<dbReference type="AlphaFoldDB" id="A0A3P3VHQ5"/>
<evidence type="ECO:0000313" key="13">
    <source>
        <dbReference type="EMBL" id="RRJ82250.1"/>
    </source>
</evidence>
<keyword evidence="5 7" id="KW-0694">RNA-binding</keyword>
<accession>A0A3P3VHQ5</accession>
<keyword evidence="6 7" id="KW-0804">Transcription</keyword>
<dbReference type="FunFam" id="3.30.460.10:FF:000035">
    <property type="entry name" value="Poly(A) polymerase I"/>
    <property type="match status" value="1"/>
</dbReference>
<feature type="active site" evidence="7">
    <location>
        <position position="154"/>
    </location>
</feature>
<evidence type="ECO:0000256" key="5">
    <source>
        <dbReference type="ARBA" id="ARBA00022884"/>
    </source>
</evidence>
<evidence type="ECO:0000256" key="6">
    <source>
        <dbReference type="ARBA" id="ARBA00023163"/>
    </source>
</evidence>
<comment type="caution">
    <text evidence="13">The sequence shown here is derived from an EMBL/GenBank/DDBJ whole genome shotgun (WGS) entry which is preliminary data.</text>
</comment>